<dbReference type="InterPro" id="IPR015797">
    <property type="entry name" value="NUDIX_hydrolase-like_dom_sf"/>
</dbReference>
<sequence length="193" mass="20131">MLADDAASGPGLAAEYRELLGGSPATMLREGGPRHLTASAIVVDAPGDHVALVWHLKGRFWVQPGGHLEAGETSFEQGARREVAEEIGLSDLERIGPGPAMLNRHALDSAFGRCHEHWDVQFLLRAPGPAAETPLRASEESGDVTWFPWPARTAGSTGGAGGRTGRGGLPEGTVPDLPATLDALAGYYAAHAG</sequence>
<dbReference type="Gene3D" id="3.90.79.10">
    <property type="entry name" value="Nucleoside Triphosphate Pyrophosphohydrolase"/>
    <property type="match status" value="1"/>
</dbReference>
<accession>A0A841AAL4</accession>
<dbReference type="Pfam" id="PF00293">
    <property type="entry name" value="NUDIX"/>
    <property type="match status" value="1"/>
</dbReference>
<evidence type="ECO:0000256" key="3">
    <source>
        <dbReference type="SAM" id="MobiDB-lite"/>
    </source>
</evidence>
<feature type="region of interest" description="Disordered" evidence="3">
    <location>
        <begin position="146"/>
        <end position="175"/>
    </location>
</feature>
<feature type="domain" description="Nudix hydrolase" evidence="4">
    <location>
        <begin position="33"/>
        <end position="182"/>
    </location>
</feature>
<name>A0A841AAL4_9MICO</name>
<evidence type="ECO:0000313" key="5">
    <source>
        <dbReference type="EMBL" id="MBB5831886.1"/>
    </source>
</evidence>
<dbReference type="Proteomes" id="UP000588158">
    <property type="component" value="Unassembled WGS sequence"/>
</dbReference>
<feature type="compositionally biased region" description="Gly residues" evidence="3">
    <location>
        <begin position="156"/>
        <end position="170"/>
    </location>
</feature>
<comment type="caution">
    <text evidence="5">The sequence shown here is derived from an EMBL/GenBank/DDBJ whole genome shotgun (WGS) entry which is preliminary data.</text>
</comment>
<dbReference type="PANTHER" id="PTHR43736:SF1">
    <property type="entry name" value="DIHYDRONEOPTERIN TRIPHOSPHATE DIPHOSPHATASE"/>
    <property type="match status" value="1"/>
</dbReference>
<evidence type="ECO:0000259" key="4">
    <source>
        <dbReference type="PROSITE" id="PS51462"/>
    </source>
</evidence>
<dbReference type="PRINTS" id="PR00502">
    <property type="entry name" value="NUDIXFAMILY"/>
</dbReference>
<comment type="similarity">
    <text evidence="1">Belongs to the Nudix hydrolase family.</text>
</comment>
<dbReference type="PANTHER" id="PTHR43736">
    <property type="entry name" value="ADP-RIBOSE PYROPHOSPHATASE"/>
    <property type="match status" value="1"/>
</dbReference>
<keyword evidence="2" id="KW-0378">Hydrolase</keyword>
<dbReference type="SUPFAM" id="SSF55811">
    <property type="entry name" value="Nudix"/>
    <property type="match status" value="1"/>
</dbReference>
<gene>
    <name evidence="5" type="ORF">HNR70_001699</name>
</gene>
<proteinExistence type="inferred from homology"/>
<evidence type="ECO:0000256" key="1">
    <source>
        <dbReference type="ARBA" id="ARBA00005582"/>
    </source>
</evidence>
<dbReference type="InterPro" id="IPR020476">
    <property type="entry name" value="Nudix_hydrolase"/>
</dbReference>
<evidence type="ECO:0000313" key="6">
    <source>
        <dbReference type="Proteomes" id="UP000588158"/>
    </source>
</evidence>
<dbReference type="PROSITE" id="PS51462">
    <property type="entry name" value="NUDIX"/>
    <property type="match status" value="1"/>
</dbReference>
<keyword evidence="6" id="KW-1185">Reference proteome</keyword>
<dbReference type="RefSeq" id="WP_246375185.1">
    <property type="nucleotide sequence ID" value="NZ_JACHLZ010000001.1"/>
</dbReference>
<organism evidence="5 6">
    <name type="scientific">Brachybacterium aquaticum</name>
    <dbReference type="NCBI Taxonomy" id="1432564"/>
    <lineage>
        <taxon>Bacteria</taxon>
        <taxon>Bacillati</taxon>
        <taxon>Actinomycetota</taxon>
        <taxon>Actinomycetes</taxon>
        <taxon>Micrococcales</taxon>
        <taxon>Dermabacteraceae</taxon>
        <taxon>Brachybacterium</taxon>
    </lineage>
</organism>
<dbReference type="EMBL" id="JACHLZ010000001">
    <property type="protein sequence ID" value="MBB5831886.1"/>
    <property type="molecule type" value="Genomic_DNA"/>
</dbReference>
<dbReference type="AlphaFoldDB" id="A0A841AAL4"/>
<dbReference type="GO" id="GO:0016787">
    <property type="term" value="F:hydrolase activity"/>
    <property type="evidence" value="ECO:0007669"/>
    <property type="project" value="UniProtKB-KW"/>
</dbReference>
<reference evidence="5 6" key="1">
    <citation type="submission" date="2020-08" db="EMBL/GenBank/DDBJ databases">
        <title>Sequencing the genomes of 1000 actinobacteria strains.</title>
        <authorList>
            <person name="Klenk H.-P."/>
        </authorList>
    </citation>
    <scope>NUCLEOTIDE SEQUENCE [LARGE SCALE GENOMIC DNA]</scope>
    <source>
        <strain evidence="5 6">DSM 28796</strain>
    </source>
</reference>
<dbReference type="InterPro" id="IPR000086">
    <property type="entry name" value="NUDIX_hydrolase_dom"/>
</dbReference>
<dbReference type="CDD" id="cd03674">
    <property type="entry name" value="NUDIX_Hydrolase"/>
    <property type="match status" value="1"/>
</dbReference>
<protein>
    <submittedName>
        <fullName evidence="5">8-oxo-dGTP pyrophosphatase MutT (NUDIX family)</fullName>
    </submittedName>
</protein>
<evidence type="ECO:0000256" key="2">
    <source>
        <dbReference type="ARBA" id="ARBA00022801"/>
    </source>
</evidence>